<organism evidence="2 3">
    <name type="scientific">Pseudacidovorax intermedius</name>
    <dbReference type="NCBI Taxonomy" id="433924"/>
    <lineage>
        <taxon>Bacteria</taxon>
        <taxon>Pseudomonadati</taxon>
        <taxon>Pseudomonadota</taxon>
        <taxon>Betaproteobacteria</taxon>
        <taxon>Burkholderiales</taxon>
        <taxon>Comamonadaceae</taxon>
        <taxon>Pseudacidovorax</taxon>
    </lineage>
</organism>
<feature type="chain" id="PRO_5017058550" description="DUF3617 family protein" evidence="1">
    <location>
        <begin position="28"/>
        <end position="229"/>
    </location>
</feature>
<dbReference type="OrthoDB" id="9181580at2"/>
<accession>A0A370FR88</accession>
<evidence type="ECO:0000313" key="3">
    <source>
        <dbReference type="Proteomes" id="UP000255265"/>
    </source>
</evidence>
<feature type="signal peptide" evidence="1">
    <location>
        <begin position="1"/>
        <end position="27"/>
    </location>
</feature>
<dbReference type="AlphaFoldDB" id="A0A370FR88"/>
<keyword evidence="3" id="KW-1185">Reference proteome</keyword>
<dbReference type="EMBL" id="QQAV01000001">
    <property type="protein sequence ID" value="RDI29414.1"/>
    <property type="molecule type" value="Genomic_DNA"/>
</dbReference>
<gene>
    <name evidence="2" type="ORF">DFR41_1011170</name>
</gene>
<dbReference type="Pfam" id="PF12276">
    <property type="entry name" value="DUF3617"/>
    <property type="match status" value="1"/>
</dbReference>
<dbReference type="InterPro" id="IPR022061">
    <property type="entry name" value="DUF3617"/>
</dbReference>
<dbReference type="RefSeq" id="WP_114801996.1">
    <property type="nucleotide sequence ID" value="NZ_QQAV01000001.1"/>
</dbReference>
<evidence type="ECO:0000313" key="2">
    <source>
        <dbReference type="EMBL" id="RDI29414.1"/>
    </source>
</evidence>
<name>A0A370FR88_9BURK</name>
<sequence length="229" mass="24856">MSAFRLFPSVRITIAVALLTEAAAAIAGPAFPRRKDGLWEMRVETSAKGQPMTLQQCADAATDRLLQEQGASRQAEARKPTNCQEDMRSEVGRVLTHKEVCKLPDATMTRLTVVTGDMNSSYRVSSHTTYAPPRAKQDESDMTMEAQWKGACPAGMRPGDMVLPGGMKMNVVDMQRMTAPMGAAAAAGRAPTQAEIQRMMGQMQQSMSPEDMRRMAAEMQKATPAGTGK</sequence>
<keyword evidence="1" id="KW-0732">Signal</keyword>
<reference evidence="2 3" key="1">
    <citation type="submission" date="2018-07" db="EMBL/GenBank/DDBJ databases">
        <title>Genomic Encyclopedia of Type Strains, Phase IV (KMG-IV): sequencing the most valuable type-strain genomes for metagenomic binning, comparative biology and taxonomic classification.</title>
        <authorList>
            <person name="Goeker M."/>
        </authorList>
    </citation>
    <scope>NUCLEOTIDE SEQUENCE [LARGE SCALE GENOMIC DNA]</scope>
    <source>
        <strain evidence="2 3">DSM 21352</strain>
    </source>
</reference>
<evidence type="ECO:0000256" key="1">
    <source>
        <dbReference type="SAM" id="SignalP"/>
    </source>
</evidence>
<comment type="caution">
    <text evidence="2">The sequence shown here is derived from an EMBL/GenBank/DDBJ whole genome shotgun (WGS) entry which is preliminary data.</text>
</comment>
<evidence type="ECO:0008006" key="4">
    <source>
        <dbReference type="Google" id="ProtNLM"/>
    </source>
</evidence>
<proteinExistence type="predicted"/>
<dbReference type="Proteomes" id="UP000255265">
    <property type="component" value="Unassembled WGS sequence"/>
</dbReference>
<protein>
    <recommendedName>
        <fullName evidence="4">DUF3617 family protein</fullName>
    </recommendedName>
</protein>